<dbReference type="InterPro" id="IPR019665">
    <property type="entry name" value="OxRdtase/DH_put_Rossmann_dom"/>
</dbReference>
<dbReference type="RefSeq" id="WP_179478764.1">
    <property type="nucleotide sequence ID" value="NZ_JACCFW010000001.1"/>
</dbReference>
<dbReference type="Gene3D" id="1.10.1040.20">
    <property type="entry name" value="ProC-like, C-terminal domain"/>
    <property type="match status" value="1"/>
</dbReference>
<dbReference type="Pfam" id="PF10728">
    <property type="entry name" value="DUF2520"/>
    <property type="match status" value="1"/>
</dbReference>
<dbReference type="InterPro" id="IPR008927">
    <property type="entry name" value="6-PGluconate_DH-like_C_sf"/>
</dbReference>
<feature type="domain" description="DUF2520" evidence="3">
    <location>
        <begin position="143"/>
        <end position="268"/>
    </location>
</feature>
<evidence type="ECO:0000313" key="5">
    <source>
        <dbReference type="Proteomes" id="UP000571817"/>
    </source>
</evidence>
<name>A0A853DGZ5_9MICO</name>
<evidence type="ECO:0000313" key="4">
    <source>
        <dbReference type="EMBL" id="NYJ73475.1"/>
    </source>
</evidence>
<reference evidence="4 5" key="1">
    <citation type="submission" date="2020-07" db="EMBL/GenBank/DDBJ databases">
        <title>Sequencing the genomes of 1000 actinobacteria strains.</title>
        <authorList>
            <person name="Klenk H.-P."/>
        </authorList>
    </citation>
    <scope>NUCLEOTIDE SEQUENCE [LARGE SCALE GENOMIC DNA]</scope>
    <source>
        <strain evidence="4 5">DSM 29531</strain>
    </source>
</reference>
<dbReference type="PANTHER" id="PTHR40459:SF1">
    <property type="entry name" value="CONSERVED HYPOTHETICAL ALANINE AND LEUCINE RICH PROTEIN"/>
    <property type="match status" value="1"/>
</dbReference>
<dbReference type="InterPro" id="IPR036291">
    <property type="entry name" value="NAD(P)-bd_dom_sf"/>
</dbReference>
<feature type="domain" description="Putative oxidoreductase/dehydrogenase Rossmann-like" evidence="2">
    <location>
        <begin position="6"/>
        <end position="126"/>
    </location>
</feature>
<evidence type="ECO:0000259" key="2">
    <source>
        <dbReference type="Pfam" id="PF10727"/>
    </source>
</evidence>
<organism evidence="4 5">
    <name type="scientific">Allobranchiibius huperziae</name>
    <dbReference type="NCBI Taxonomy" id="1874116"/>
    <lineage>
        <taxon>Bacteria</taxon>
        <taxon>Bacillati</taxon>
        <taxon>Actinomycetota</taxon>
        <taxon>Actinomycetes</taxon>
        <taxon>Micrococcales</taxon>
        <taxon>Dermacoccaceae</taxon>
        <taxon>Allobranchiibius</taxon>
    </lineage>
</organism>
<protein>
    <submittedName>
        <fullName evidence="4">Putative short-subunit dehydrogenase-like oxidoreductase (DUF2520 family)</fullName>
    </submittedName>
</protein>
<feature type="region of interest" description="Disordered" evidence="1">
    <location>
        <begin position="277"/>
        <end position="298"/>
    </location>
</feature>
<dbReference type="Proteomes" id="UP000571817">
    <property type="component" value="Unassembled WGS sequence"/>
</dbReference>
<dbReference type="AlphaFoldDB" id="A0A853DGZ5"/>
<dbReference type="InterPro" id="IPR037108">
    <property type="entry name" value="TM1727-like_C_sf"/>
</dbReference>
<comment type="caution">
    <text evidence="4">The sequence shown here is derived from an EMBL/GenBank/DDBJ whole genome shotgun (WGS) entry which is preliminary data.</text>
</comment>
<dbReference type="SUPFAM" id="SSF51735">
    <property type="entry name" value="NAD(P)-binding Rossmann-fold domains"/>
    <property type="match status" value="1"/>
</dbReference>
<keyword evidence="5" id="KW-1185">Reference proteome</keyword>
<proteinExistence type="predicted"/>
<dbReference type="Gene3D" id="3.40.50.720">
    <property type="entry name" value="NAD(P)-binding Rossmann-like Domain"/>
    <property type="match status" value="1"/>
</dbReference>
<dbReference type="Pfam" id="PF10727">
    <property type="entry name" value="Rossmann-like"/>
    <property type="match status" value="1"/>
</dbReference>
<accession>A0A853DGZ5</accession>
<dbReference type="SUPFAM" id="SSF48179">
    <property type="entry name" value="6-phosphogluconate dehydrogenase C-terminal domain-like"/>
    <property type="match status" value="1"/>
</dbReference>
<evidence type="ECO:0000259" key="3">
    <source>
        <dbReference type="Pfam" id="PF10728"/>
    </source>
</evidence>
<gene>
    <name evidence="4" type="ORF">HNR15_000438</name>
</gene>
<dbReference type="PANTHER" id="PTHR40459">
    <property type="entry name" value="CONSERVED HYPOTHETICAL ALANINE AND LEUCINE RICH PROTEIN"/>
    <property type="match status" value="1"/>
</dbReference>
<dbReference type="EMBL" id="JACCFW010000001">
    <property type="protein sequence ID" value="NYJ73475.1"/>
    <property type="molecule type" value="Genomic_DNA"/>
</dbReference>
<dbReference type="InterPro" id="IPR018931">
    <property type="entry name" value="DUF2520"/>
</dbReference>
<evidence type="ECO:0000256" key="1">
    <source>
        <dbReference type="SAM" id="MobiDB-lite"/>
    </source>
</evidence>
<sequence length="298" mass="30835">MSTTGRPPSLRVAVVGCGRVGAVLGAAFRAAGHEVTATSAVSDASLQRAAEMLPGVPVLPPPEVARSAEVVLLTVPDDELGDLTRSLGAQGAWNGGRLVIHTSGFHGCDVLAPVVEAGGDAIAMHPAMTFTGTARDLPRLLGIPMAVTASMGADLIAEALVLDLGGEPLPLSEEQRPRYHAALTHGANHLVTLVAQSQQILRHAGIEAPQQVLDGLLTAALTNALEHGDRALTGPVARGDVETVRAHLQVLSDESPDVPDSYRAMALATALRAAERHATPARTTRPMLDLLDPNGQEG</sequence>